<protein>
    <submittedName>
        <fullName evidence="1">Uncharacterized protein</fullName>
    </submittedName>
</protein>
<dbReference type="EMBL" id="CCCS020000057">
    <property type="protein sequence ID" value="CDQ11915.1"/>
    <property type="molecule type" value="Genomic_DNA"/>
</dbReference>
<accession>A0A060UU44</accession>
<gene>
    <name evidence="1" type="ORF">AFERRI_600141</name>
</gene>
<organism evidence="1">
    <name type="scientific">Acidithiobacillus ferrivorans</name>
    <dbReference type="NCBI Taxonomy" id="160808"/>
    <lineage>
        <taxon>Bacteria</taxon>
        <taxon>Pseudomonadati</taxon>
        <taxon>Pseudomonadota</taxon>
        <taxon>Acidithiobacillia</taxon>
        <taxon>Acidithiobacillales</taxon>
        <taxon>Acidithiobacillaceae</taxon>
        <taxon>Acidithiobacillus</taxon>
    </lineage>
</organism>
<name>A0A060UU44_9PROT</name>
<dbReference type="RefSeq" id="WP_035195168.1">
    <property type="nucleotide sequence ID" value="NZ_CCCS020000057.1"/>
</dbReference>
<proteinExistence type="predicted"/>
<reference evidence="1" key="2">
    <citation type="submission" date="2014-07" db="EMBL/GenBank/DDBJ databases">
        <title>Initial genome analysis of the psychrotolerant acidophile Acidithiobacillus ferrivorans CF27: insights into iron and sulfur oxidation pathways and into biofilm formation.</title>
        <authorList>
            <person name="Talla E."/>
            <person name="Hedrich S."/>
            <person name="Mangenot S."/>
            <person name="Ji B."/>
            <person name="Johnson D.B."/>
            <person name="Barbe V."/>
            <person name="Bonnefoy V."/>
        </authorList>
    </citation>
    <scope>NUCLEOTIDE SEQUENCE [LARGE SCALE GENOMIC DNA]</scope>
    <source>
        <strain evidence="1">CF27</strain>
    </source>
</reference>
<dbReference type="AlphaFoldDB" id="A0A060UU44"/>
<sequence length="126" mass="14245">MSEIAAVRERTFATDPSALMMTVFGADDSIGTRALKRIEAFIREIGQKTDPTPADMQQLEALIRRLGTGFYRSELQTLLNRWRQLPDLRAIEAVIPQLKSDALKDELSELIRRDQQRSTPTEDGNA</sequence>
<comment type="caution">
    <text evidence="1">The sequence shown here is derived from an EMBL/GenBank/DDBJ whole genome shotgun (WGS) entry which is preliminary data.</text>
</comment>
<reference evidence="1" key="1">
    <citation type="submission" date="2014-03" db="EMBL/GenBank/DDBJ databases">
        <authorList>
            <person name="Genoscope - CEA"/>
        </authorList>
    </citation>
    <scope>NUCLEOTIDE SEQUENCE [LARGE SCALE GENOMIC DNA]</scope>
    <source>
        <strain evidence="1">CF27</strain>
    </source>
</reference>
<evidence type="ECO:0000313" key="1">
    <source>
        <dbReference type="EMBL" id="CDQ11915.1"/>
    </source>
</evidence>